<comment type="caution">
    <text evidence="2">The sequence shown here is derived from an EMBL/GenBank/DDBJ whole genome shotgun (WGS) entry which is preliminary data.</text>
</comment>
<dbReference type="OrthoDB" id="3268479at2"/>
<dbReference type="Pfam" id="PF09438">
    <property type="entry name" value="DUF2017"/>
    <property type="match status" value="1"/>
</dbReference>
<name>A0A6P2C019_9ACTN</name>
<keyword evidence="3" id="KW-1185">Reference proteome</keyword>
<dbReference type="RefSeq" id="WP_145854156.1">
    <property type="nucleotide sequence ID" value="NZ_RPFW01000003.1"/>
</dbReference>
<organism evidence="2 3">
    <name type="scientific">Trebonia kvetii</name>
    <dbReference type="NCBI Taxonomy" id="2480626"/>
    <lineage>
        <taxon>Bacteria</taxon>
        <taxon>Bacillati</taxon>
        <taxon>Actinomycetota</taxon>
        <taxon>Actinomycetes</taxon>
        <taxon>Streptosporangiales</taxon>
        <taxon>Treboniaceae</taxon>
        <taxon>Trebonia</taxon>
    </lineage>
</organism>
<sequence length="215" mass="23252">MEMFRPTKGGGVSVWLSAGEATLLRTLVVPVLDLLNDPDRPAQSWGAEPSGAEPSAAGPSGAGQPAPDGTDGPGDLFADLEKMFSETSAPPPERPVDPVLARLLPDAYNDDPEAAGEFRKYTESSLREAKKYFAQTLLETLPPGGGRVKLSAEQARDWMRALNDVRLMFGVRLEVTEDFEEQLAALDPQDPRLAAFEVYGWLGAVQESLVRAITR</sequence>
<dbReference type="InterPro" id="IPR018561">
    <property type="entry name" value="AosR"/>
</dbReference>
<dbReference type="EMBL" id="RPFW01000003">
    <property type="protein sequence ID" value="TVZ04287.1"/>
    <property type="molecule type" value="Genomic_DNA"/>
</dbReference>
<feature type="compositionally biased region" description="Low complexity" evidence="1">
    <location>
        <begin position="46"/>
        <end position="67"/>
    </location>
</feature>
<evidence type="ECO:0000256" key="1">
    <source>
        <dbReference type="SAM" id="MobiDB-lite"/>
    </source>
</evidence>
<dbReference type="Proteomes" id="UP000460272">
    <property type="component" value="Unassembled WGS sequence"/>
</dbReference>
<evidence type="ECO:0000313" key="3">
    <source>
        <dbReference type="Proteomes" id="UP000460272"/>
    </source>
</evidence>
<protein>
    <submittedName>
        <fullName evidence="2">DUF2017 domain-containing protein</fullName>
    </submittedName>
</protein>
<accession>A0A6P2C019</accession>
<dbReference type="AlphaFoldDB" id="A0A6P2C019"/>
<evidence type="ECO:0000313" key="2">
    <source>
        <dbReference type="EMBL" id="TVZ04287.1"/>
    </source>
</evidence>
<reference evidence="2 3" key="1">
    <citation type="submission" date="2018-11" db="EMBL/GenBank/DDBJ databases">
        <title>Trebonia kvetii gen.nov., sp.nov., a novel acidophilic actinobacterium, and proposal of the new actinobacterial family Treboniaceae fam. nov.</title>
        <authorList>
            <person name="Rapoport D."/>
            <person name="Sagova-Mareckova M."/>
            <person name="Sedlacek I."/>
            <person name="Provaznik J."/>
            <person name="Kralova S."/>
            <person name="Pavlinic D."/>
            <person name="Benes V."/>
            <person name="Kopecky J."/>
        </authorList>
    </citation>
    <scope>NUCLEOTIDE SEQUENCE [LARGE SCALE GENOMIC DNA]</scope>
    <source>
        <strain evidence="2 3">15Tr583</strain>
    </source>
</reference>
<proteinExistence type="predicted"/>
<gene>
    <name evidence="2" type="ORF">EAS64_18070</name>
</gene>
<feature type="region of interest" description="Disordered" evidence="1">
    <location>
        <begin position="40"/>
        <end position="77"/>
    </location>
</feature>